<dbReference type="InterPro" id="IPR015946">
    <property type="entry name" value="KH_dom-like_a/b"/>
</dbReference>
<dbReference type="OrthoDB" id="9807233at2"/>
<dbReference type="PROSITE" id="PS50126">
    <property type="entry name" value="S1"/>
    <property type="match status" value="1"/>
</dbReference>
<dbReference type="InterPro" id="IPR010213">
    <property type="entry name" value="TF_NusA"/>
</dbReference>
<dbReference type="InterPro" id="IPR003029">
    <property type="entry name" value="S1_domain"/>
</dbReference>
<dbReference type="GO" id="GO:0006353">
    <property type="term" value="P:DNA-templated transcription termination"/>
    <property type="evidence" value="ECO:0007669"/>
    <property type="project" value="UniProtKB-UniRule"/>
</dbReference>
<keyword evidence="5 7" id="KW-0805">Transcription regulation</keyword>
<dbReference type="InterPro" id="IPR013735">
    <property type="entry name" value="TF_NusA_N"/>
</dbReference>
<dbReference type="InterPro" id="IPR004087">
    <property type="entry name" value="KH_dom"/>
</dbReference>
<dbReference type="EMBL" id="FOFS01000009">
    <property type="protein sequence ID" value="SEQ68932.1"/>
    <property type="molecule type" value="Genomic_DNA"/>
</dbReference>
<evidence type="ECO:0000313" key="9">
    <source>
        <dbReference type="EMBL" id="SEQ68932.1"/>
    </source>
</evidence>
<dbReference type="GO" id="GO:0005829">
    <property type="term" value="C:cytosol"/>
    <property type="evidence" value="ECO:0007669"/>
    <property type="project" value="TreeGrafter"/>
</dbReference>
<comment type="function">
    <text evidence="7">Participates in both transcription termination and antitermination.</text>
</comment>
<dbReference type="Gene3D" id="3.30.300.20">
    <property type="match status" value="2"/>
</dbReference>
<keyword evidence="6 7" id="KW-0804">Transcription</keyword>
<keyword evidence="1 7" id="KW-0806">Transcription termination</keyword>
<dbReference type="InterPro" id="IPR058582">
    <property type="entry name" value="KH_NusA_2nd"/>
</dbReference>
<dbReference type="NCBIfam" id="TIGR01954">
    <property type="entry name" value="nusA_Cterm_rpt"/>
    <property type="match status" value="1"/>
</dbReference>
<accession>A0A1H9I359</accession>
<dbReference type="CDD" id="cd04455">
    <property type="entry name" value="S1_NusA"/>
    <property type="match status" value="1"/>
</dbReference>
<keyword evidence="2 7" id="KW-0963">Cytoplasm</keyword>
<dbReference type="PANTHER" id="PTHR22648:SF0">
    <property type="entry name" value="TRANSCRIPTION TERMINATION_ANTITERMINATION PROTEIN NUSA"/>
    <property type="match status" value="1"/>
</dbReference>
<dbReference type="CDD" id="cd22529">
    <property type="entry name" value="KH-II_NusA_rpt2"/>
    <property type="match status" value="1"/>
</dbReference>
<evidence type="ECO:0000256" key="7">
    <source>
        <dbReference type="HAMAP-Rule" id="MF_00945"/>
    </source>
</evidence>
<dbReference type="GO" id="GO:0003700">
    <property type="term" value="F:DNA-binding transcription factor activity"/>
    <property type="evidence" value="ECO:0007669"/>
    <property type="project" value="InterPro"/>
</dbReference>
<dbReference type="InterPro" id="IPR030842">
    <property type="entry name" value="TF_NusA_bacterial"/>
</dbReference>
<dbReference type="STRING" id="489703.SAMN04488038_109153"/>
<dbReference type="SUPFAM" id="SSF47794">
    <property type="entry name" value="Rad51 N-terminal domain-like"/>
    <property type="match status" value="2"/>
</dbReference>
<proteinExistence type="inferred from homology"/>
<keyword evidence="3 7" id="KW-0889">Transcription antitermination</keyword>
<organism evidence="9 10">
    <name type="scientific">Solimonas aquatica</name>
    <dbReference type="NCBI Taxonomy" id="489703"/>
    <lineage>
        <taxon>Bacteria</taxon>
        <taxon>Pseudomonadati</taxon>
        <taxon>Pseudomonadota</taxon>
        <taxon>Gammaproteobacteria</taxon>
        <taxon>Nevskiales</taxon>
        <taxon>Nevskiaceae</taxon>
        <taxon>Solimonas</taxon>
    </lineage>
</organism>
<dbReference type="Pfam" id="PF13184">
    <property type="entry name" value="KH_NusA_1st"/>
    <property type="match status" value="1"/>
</dbReference>
<name>A0A1H9I359_9GAMM</name>
<dbReference type="InterPro" id="IPR025249">
    <property type="entry name" value="TF_NusA_KH_1st"/>
</dbReference>
<dbReference type="SMART" id="SM00322">
    <property type="entry name" value="KH"/>
    <property type="match status" value="2"/>
</dbReference>
<dbReference type="RefSeq" id="WP_093286631.1">
    <property type="nucleotide sequence ID" value="NZ_FOFS01000009.1"/>
</dbReference>
<dbReference type="SUPFAM" id="SSF50249">
    <property type="entry name" value="Nucleic acid-binding proteins"/>
    <property type="match status" value="1"/>
</dbReference>
<sequence length="496" mass="54747">MNKNILLMVDVVSNEKGVEKELIFQALEAALASAAKEQYGDEAELRVAIDRETGEYETFRRWTILEDDSEEFEFPERQIKLTYAQKEDANAQAGEVIEHKVASVDFGRIGAQKAKQVIVQKVREAERAQIVEAYRDRVGELISGLVKRLERGSVIVDLGANAEAIVLRDHLIPREPVRPGDRIRGYLYEVSPQARGPQLFLSRTMPEYLMELFKLEVPEIAQGLIELKGAARDPGLRAKIAVQAKDKRIDPVGACVGMRGSRVQSVSNELAGERVDIVPWDDNVAQFVINAMAPAEVETIIVDEEAHAMTIGVAEEKLAQAIGRGGQNVRLASELTGWVLNVMTSAEAESKKEEENQSVLKMFMEHLDVDAEVAAVLVQEGFSTLEEIAYVPPQELMQIEEFDEQIVDELRNRARDVLLTKAIAKAEQRAHAQPGADLLAVEGMDEDTAYQLAEAGVASCEALADLATDELLEILPDFAADKASQLIMAARAKAYA</sequence>
<gene>
    <name evidence="7" type="primary">nusA</name>
    <name evidence="9" type="ORF">SAMN04488038_109153</name>
</gene>
<dbReference type="InterPro" id="IPR036555">
    <property type="entry name" value="NusA_N_sf"/>
</dbReference>
<dbReference type="PANTHER" id="PTHR22648">
    <property type="entry name" value="TRANSCRIPTION TERMINATION FACTOR NUSA"/>
    <property type="match status" value="1"/>
</dbReference>
<dbReference type="FunFam" id="1.10.150.20:FF:000018">
    <property type="entry name" value="Transcription termination/antitermination protein NusA"/>
    <property type="match status" value="1"/>
</dbReference>
<dbReference type="InterPro" id="IPR010995">
    <property type="entry name" value="DNA_repair_Rad51/TF_NusA_a-hlx"/>
</dbReference>
<evidence type="ECO:0000256" key="1">
    <source>
        <dbReference type="ARBA" id="ARBA00022472"/>
    </source>
</evidence>
<dbReference type="FunFam" id="3.30.300.20:FF:000002">
    <property type="entry name" value="Transcription termination/antitermination protein NusA"/>
    <property type="match status" value="1"/>
</dbReference>
<evidence type="ECO:0000256" key="5">
    <source>
        <dbReference type="ARBA" id="ARBA00023015"/>
    </source>
</evidence>
<evidence type="ECO:0000256" key="3">
    <source>
        <dbReference type="ARBA" id="ARBA00022814"/>
    </source>
</evidence>
<dbReference type="CDD" id="cd02134">
    <property type="entry name" value="KH-II_NusA_rpt1"/>
    <property type="match status" value="1"/>
</dbReference>
<dbReference type="Gene3D" id="3.30.1480.10">
    <property type="entry name" value="NusA, N-terminal domain"/>
    <property type="match status" value="1"/>
</dbReference>
<dbReference type="InterPro" id="IPR010214">
    <property type="entry name" value="Tscrpt_termin_fac_NusA_C_rpt"/>
</dbReference>
<dbReference type="Pfam" id="PF08529">
    <property type="entry name" value="NusA_N"/>
    <property type="match status" value="1"/>
</dbReference>
<evidence type="ECO:0000256" key="2">
    <source>
        <dbReference type="ARBA" id="ARBA00022490"/>
    </source>
</evidence>
<dbReference type="Gene3D" id="2.40.50.140">
    <property type="entry name" value="Nucleic acid-binding proteins"/>
    <property type="match status" value="1"/>
</dbReference>
<keyword evidence="10" id="KW-1185">Reference proteome</keyword>
<comment type="subcellular location">
    <subcellularLocation>
        <location evidence="7">Cytoplasm</location>
    </subcellularLocation>
</comment>
<evidence type="ECO:0000256" key="4">
    <source>
        <dbReference type="ARBA" id="ARBA00022884"/>
    </source>
</evidence>
<evidence type="ECO:0000313" key="10">
    <source>
        <dbReference type="Proteomes" id="UP000199233"/>
    </source>
</evidence>
<dbReference type="GO" id="GO:0031564">
    <property type="term" value="P:transcription antitermination"/>
    <property type="evidence" value="ECO:0007669"/>
    <property type="project" value="UniProtKB-UniRule"/>
</dbReference>
<dbReference type="FunFam" id="3.30.300.20:FF:000005">
    <property type="entry name" value="Transcription termination/antitermination protein NusA"/>
    <property type="match status" value="1"/>
</dbReference>
<feature type="domain" description="S1 motif" evidence="8">
    <location>
        <begin position="139"/>
        <end position="204"/>
    </location>
</feature>
<dbReference type="Pfam" id="PF14520">
    <property type="entry name" value="HHH_5"/>
    <property type="match status" value="1"/>
</dbReference>
<dbReference type="InterPro" id="IPR009019">
    <property type="entry name" value="KH_sf_prok-type"/>
</dbReference>
<dbReference type="SMART" id="SM00316">
    <property type="entry name" value="S1"/>
    <property type="match status" value="1"/>
</dbReference>
<reference evidence="9 10" key="1">
    <citation type="submission" date="2016-10" db="EMBL/GenBank/DDBJ databases">
        <authorList>
            <person name="de Groot N.N."/>
        </authorList>
    </citation>
    <scope>NUCLEOTIDE SEQUENCE [LARGE SCALE GENOMIC DNA]</scope>
    <source>
        <strain evidence="9 10">DSM 25927</strain>
    </source>
</reference>
<dbReference type="HAMAP" id="MF_00945_B">
    <property type="entry name" value="NusA_B"/>
    <property type="match status" value="1"/>
</dbReference>
<keyword evidence="4 7" id="KW-0694">RNA-binding</keyword>
<protein>
    <recommendedName>
        <fullName evidence="7">Transcription termination/antitermination protein NusA</fullName>
    </recommendedName>
</protein>
<dbReference type="AlphaFoldDB" id="A0A1H9I359"/>
<comment type="subunit">
    <text evidence="7">Monomer. Binds directly to the core enzyme of the DNA-dependent RNA polymerase and to nascent RNA.</text>
</comment>
<dbReference type="Proteomes" id="UP000199233">
    <property type="component" value="Unassembled WGS sequence"/>
</dbReference>
<dbReference type="NCBIfam" id="TIGR01953">
    <property type="entry name" value="NusA"/>
    <property type="match status" value="1"/>
</dbReference>
<dbReference type="Gene3D" id="1.10.150.20">
    <property type="entry name" value="5' to 3' exonuclease, C-terminal subdomain"/>
    <property type="match status" value="2"/>
</dbReference>
<dbReference type="PROSITE" id="PS50084">
    <property type="entry name" value="KH_TYPE_1"/>
    <property type="match status" value="1"/>
</dbReference>
<dbReference type="SUPFAM" id="SSF69705">
    <property type="entry name" value="Transcription factor NusA, N-terminal domain"/>
    <property type="match status" value="1"/>
</dbReference>
<comment type="similarity">
    <text evidence="7">Belongs to the NusA family.</text>
</comment>
<evidence type="ECO:0000259" key="8">
    <source>
        <dbReference type="PROSITE" id="PS50126"/>
    </source>
</evidence>
<evidence type="ECO:0000256" key="6">
    <source>
        <dbReference type="ARBA" id="ARBA00023163"/>
    </source>
</evidence>
<dbReference type="Pfam" id="PF26594">
    <property type="entry name" value="KH_NusA_2nd"/>
    <property type="match status" value="1"/>
</dbReference>
<dbReference type="GO" id="GO:0000166">
    <property type="term" value="F:nucleotide binding"/>
    <property type="evidence" value="ECO:0007669"/>
    <property type="project" value="InterPro"/>
</dbReference>
<dbReference type="GO" id="GO:0003723">
    <property type="term" value="F:RNA binding"/>
    <property type="evidence" value="ECO:0007669"/>
    <property type="project" value="UniProtKB-UniRule"/>
</dbReference>
<dbReference type="InterPro" id="IPR012340">
    <property type="entry name" value="NA-bd_OB-fold"/>
</dbReference>
<dbReference type="SUPFAM" id="SSF54814">
    <property type="entry name" value="Prokaryotic type KH domain (KH-domain type II)"/>
    <property type="match status" value="2"/>
</dbReference>